<accession>X1K892</accession>
<dbReference type="NCBIfam" id="NF038353">
    <property type="entry name" value="FxLYD_dom"/>
    <property type="match status" value="2"/>
</dbReference>
<reference evidence="1" key="1">
    <citation type="journal article" date="2014" name="Front. Microbiol.">
        <title>High frequency of phylogenetically diverse reductive dehalogenase-homologous genes in deep subseafloor sedimentary metagenomes.</title>
        <authorList>
            <person name="Kawai M."/>
            <person name="Futagami T."/>
            <person name="Toyoda A."/>
            <person name="Takaki Y."/>
            <person name="Nishi S."/>
            <person name="Hori S."/>
            <person name="Arai W."/>
            <person name="Tsubouchi T."/>
            <person name="Morono Y."/>
            <person name="Uchiyama I."/>
            <person name="Ito T."/>
            <person name="Fujiyama A."/>
            <person name="Inagaki F."/>
            <person name="Takami H."/>
        </authorList>
    </citation>
    <scope>NUCLEOTIDE SEQUENCE</scope>
    <source>
        <strain evidence="1">Expedition CK06-06</strain>
    </source>
</reference>
<protein>
    <submittedName>
        <fullName evidence="1">Uncharacterized protein</fullName>
    </submittedName>
</protein>
<gene>
    <name evidence="1" type="ORF">S06H3_05538</name>
</gene>
<comment type="caution">
    <text evidence="1">The sequence shown here is derived from an EMBL/GenBank/DDBJ whole genome shotgun (WGS) entry which is preliminary data.</text>
</comment>
<proteinExistence type="predicted"/>
<dbReference type="EMBL" id="BARV01002063">
    <property type="protein sequence ID" value="GAH89845.1"/>
    <property type="molecule type" value="Genomic_DNA"/>
</dbReference>
<sequence length="232" mass="25277">MKKIRLLILTFLAISLLFLVTGCSLLPDTSLGILQYSLEKRVVEGELTAQIVGVAQNDGSARLEYAEIIGDFYNQGDTLLATGFARTISEQGESFTLAPGEIWEFTISCSSSARDVHPSLNILSWDLEIDNLAARIVGEAENNGDVVLSFAEITGTFYDAAEEELASGTVTTTRLGIGEIWEYTIFYPAPNFVDVDQVKVEVTNTDYEPEPTQNVDHATVEVGALRGSTIMP</sequence>
<dbReference type="InterPro" id="IPR047676">
    <property type="entry name" value="FxLYD_dom"/>
</dbReference>
<dbReference type="PROSITE" id="PS51257">
    <property type="entry name" value="PROKAR_LIPOPROTEIN"/>
    <property type="match status" value="1"/>
</dbReference>
<name>X1K892_9ZZZZ</name>
<dbReference type="AlphaFoldDB" id="X1K892"/>
<evidence type="ECO:0000313" key="1">
    <source>
        <dbReference type="EMBL" id="GAH89845.1"/>
    </source>
</evidence>
<organism evidence="1">
    <name type="scientific">marine sediment metagenome</name>
    <dbReference type="NCBI Taxonomy" id="412755"/>
    <lineage>
        <taxon>unclassified sequences</taxon>
        <taxon>metagenomes</taxon>
        <taxon>ecological metagenomes</taxon>
    </lineage>
</organism>